<reference evidence="5 6" key="1">
    <citation type="submission" date="2015-07" db="EMBL/GenBank/DDBJ databases">
        <title>Complete genome sequence of Mycobacterium goodii X7B, a facultative thermophilic biodesulfurizing bacterium.</title>
        <authorList>
            <person name="Yu B."/>
            <person name="Li F."/>
            <person name="Xu P."/>
        </authorList>
    </citation>
    <scope>NUCLEOTIDE SEQUENCE [LARGE SCALE GENOMIC DNA]</scope>
    <source>
        <strain evidence="5 6">X7B</strain>
    </source>
</reference>
<evidence type="ECO:0000256" key="1">
    <source>
        <dbReference type="ARBA" id="ARBA00022505"/>
    </source>
</evidence>
<organism evidence="5 6">
    <name type="scientific">Mycolicibacterium goodii</name>
    <name type="common">Mycobacterium goodii</name>
    <dbReference type="NCBI Taxonomy" id="134601"/>
    <lineage>
        <taxon>Bacteria</taxon>
        <taxon>Bacillati</taxon>
        <taxon>Actinomycetota</taxon>
        <taxon>Actinomycetes</taxon>
        <taxon>Mycobacteriales</taxon>
        <taxon>Mycobacteriaceae</taxon>
        <taxon>Mycolicibacterium</taxon>
    </lineage>
</organism>
<dbReference type="PATRIC" id="fig|134601.6.peg.5616"/>
<dbReference type="InterPro" id="IPR036856">
    <property type="entry name" value="Ald_Oxase/Xan_DH_a/b_sf"/>
</dbReference>
<feature type="compositionally biased region" description="Polar residues" evidence="3">
    <location>
        <begin position="1"/>
        <end position="13"/>
    </location>
</feature>
<protein>
    <submittedName>
        <fullName evidence="5">Carbon monoxide dehydrogenase</fullName>
    </submittedName>
</protein>
<dbReference type="InterPro" id="IPR037165">
    <property type="entry name" value="AldOxase/xan_DH_Mopterin-bd_sf"/>
</dbReference>
<dbReference type="PANTHER" id="PTHR11908">
    <property type="entry name" value="XANTHINE DEHYDROGENASE"/>
    <property type="match status" value="1"/>
</dbReference>
<dbReference type="Gene3D" id="3.90.1170.50">
    <property type="entry name" value="Aldehyde oxidase/xanthine dehydrogenase, a/b hammerhead"/>
    <property type="match status" value="1"/>
</dbReference>
<dbReference type="OrthoDB" id="9758509at2"/>
<dbReference type="Pfam" id="PF01315">
    <property type="entry name" value="Ald_Xan_dh_C"/>
    <property type="match status" value="1"/>
</dbReference>
<keyword evidence="2" id="KW-0560">Oxidoreductase</keyword>
<feature type="domain" description="Aldehyde oxidase/xanthine dehydrogenase a/b hammerhead" evidence="4">
    <location>
        <begin position="31"/>
        <end position="153"/>
    </location>
</feature>
<dbReference type="InterPro" id="IPR000674">
    <property type="entry name" value="Ald_Oxase/Xan_DH_a/b"/>
</dbReference>
<dbReference type="STRING" id="134601.AFA91_27185"/>
<dbReference type="PANTHER" id="PTHR11908:SF132">
    <property type="entry name" value="ALDEHYDE OXIDASE 1-RELATED"/>
    <property type="match status" value="1"/>
</dbReference>
<dbReference type="KEGG" id="mgo:AFA91_27185"/>
<dbReference type="Proteomes" id="UP000062255">
    <property type="component" value="Chromosome"/>
</dbReference>
<gene>
    <name evidence="5" type="ORF">AFA91_27185</name>
</gene>
<dbReference type="SUPFAM" id="SSF54665">
    <property type="entry name" value="CO dehydrogenase molybdoprotein N-domain-like"/>
    <property type="match status" value="1"/>
</dbReference>
<dbReference type="InterPro" id="IPR016208">
    <property type="entry name" value="Ald_Oxase/xanthine_DH-like"/>
</dbReference>
<dbReference type="EMBL" id="CP012150">
    <property type="protein sequence ID" value="AKS34967.1"/>
    <property type="molecule type" value="Genomic_DNA"/>
</dbReference>
<sequence length="783" mass="83792">MGETTPLTSNSTERGLIGSSVRRREDDRMLGGRGQFVADLAAGAHHVVFLRSTEPHADIARIDTTAAARMPGVIGIFGAEDLGMAGVWIPSLTTPDDGFTAATSLELTEQRLPVIASDRVHFVGQPVAAVIAEDRYRAEDAAEAIEVDYLPRPAVTDPAEALQPQTQVLFDHLGSNAAARMHYSFGDPGSAFTSAAMVVSGTYRMNRHGAVPLECRGVVADFDVRRQRVEVITSTQVPHMVRNAICAVTGWSHAEVKVSVPDVGGGFGTKANVYAEEILLARLARETHSRLIWVEDRQEHLVASAQGRDQIHHTRLAVDEQGHIVAWADDFLVDIGAGSLWVAGIVANTAIHLLGPYRVPAAEITGRAVLTNKTLVAQYRGAGRPEATFALERSLDAAARELGLTGAEIRRRNLLTAADMPYPRPIPYRDGVPIEYDGGDYRACLESVLQALPRDEVRRCAAKHPQYRIGYGLSSYLEATGRGPHETARIRLLPDGRFEVTAGAASAGQGHETVFAQVAAEALGVPLDQVTYLPGDTERLPDGVGTFASRSAVLAGSAVHRAARELVDSAIDRVARLTGAHGQDVRYRDGRFVIGAQRALDWADLARACGVGGALETGGMLDVNAVHRVSTVTWTMGVHAAIVGVHRRTGIVKVLRYAVSHEGGREINPRIVEGQIIGGVAQGIGGALFEQWAYSDAGQPQSTTFAAYHLPLTTDVPRVRVRHLHVDTPVNPLGVRGVGESGTIAVYSAVAAAVDDALEGRVHVDTTPIRTGDLCRILSRTAS</sequence>
<keyword evidence="1" id="KW-0500">Molybdenum</keyword>
<evidence type="ECO:0000313" key="6">
    <source>
        <dbReference type="Proteomes" id="UP000062255"/>
    </source>
</evidence>
<evidence type="ECO:0000313" key="5">
    <source>
        <dbReference type="EMBL" id="AKS34967.1"/>
    </source>
</evidence>
<dbReference type="SMART" id="SM01008">
    <property type="entry name" value="Ald_Xan_dh_C"/>
    <property type="match status" value="1"/>
</dbReference>
<dbReference type="InterPro" id="IPR008274">
    <property type="entry name" value="AldOxase/xan_DH_MoCoBD1"/>
</dbReference>
<dbReference type="GO" id="GO:0016491">
    <property type="term" value="F:oxidoreductase activity"/>
    <property type="evidence" value="ECO:0007669"/>
    <property type="project" value="UniProtKB-KW"/>
</dbReference>
<accession>A0A0K0XC89</accession>
<dbReference type="Gene3D" id="3.30.365.10">
    <property type="entry name" value="Aldehyde oxidase/xanthine dehydrogenase, molybdopterin binding domain"/>
    <property type="match status" value="4"/>
</dbReference>
<dbReference type="AlphaFoldDB" id="A0A0K0XC89"/>
<dbReference type="InterPro" id="IPR046867">
    <property type="entry name" value="AldOxase/xan_DH_MoCoBD2"/>
</dbReference>
<proteinExistence type="predicted"/>
<evidence type="ECO:0000256" key="2">
    <source>
        <dbReference type="ARBA" id="ARBA00023002"/>
    </source>
</evidence>
<dbReference type="Pfam" id="PF02738">
    <property type="entry name" value="MoCoBD_1"/>
    <property type="match status" value="1"/>
</dbReference>
<feature type="region of interest" description="Disordered" evidence="3">
    <location>
        <begin position="1"/>
        <end position="24"/>
    </location>
</feature>
<dbReference type="GO" id="GO:0005506">
    <property type="term" value="F:iron ion binding"/>
    <property type="evidence" value="ECO:0007669"/>
    <property type="project" value="InterPro"/>
</dbReference>
<name>A0A0K0XC89_MYCGD</name>
<dbReference type="SUPFAM" id="SSF56003">
    <property type="entry name" value="Molybdenum cofactor-binding domain"/>
    <property type="match status" value="1"/>
</dbReference>
<evidence type="ECO:0000256" key="3">
    <source>
        <dbReference type="SAM" id="MobiDB-lite"/>
    </source>
</evidence>
<evidence type="ECO:0000259" key="4">
    <source>
        <dbReference type="SMART" id="SM01008"/>
    </source>
</evidence>
<dbReference type="Pfam" id="PF20256">
    <property type="entry name" value="MoCoBD_2"/>
    <property type="match status" value="1"/>
</dbReference>